<dbReference type="RefSeq" id="WP_222874096.1">
    <property type="nucleotide sequence ID" value="NZ_CP039704.1"/>
</dbReference>
<accession>A0A4D7C0L7</accession>
<dbReference type="EMBL" id="CP039704">
    <property type="protein sequence ID" value="QCI79264.1"/>
    <property type="molecule type" value="Genomic_DNA"/>
</dbReference>
<proteinExistence type="predicted"/>
<reference evidence="2" key="1">
    <citation type="submission" date="2019-04" db="EMBL/GenBank/DDBJ databases">
        <title>Complete genome sequence of Sphingomonas sp. W1-2-3.</title>
        <authorList>
            <person name="Im W.T."/>
        </authorList>
    </citation>
    <scope>NUCLEOTIDE SEQUENCE [LARGE SCALE GENOMIC DNA]</scope>
    <source>
        <strain evidence="2">W1-2-3</strain>
    </source>
</reference>
<gene>
    <name evidence="1" type="ORF">E6W36_05915</name>
</gene>
<dbReference type="KEGG" id="hgn:E6W36_05915"/>
<name>A0A4D7C0L7_9SPHN</name>
<dbReference type="AlphaFoldDB" id="A0A4D7C0L7"/>
<evidence type="ECO:0000313" key="1">
    <source>
        <dbReference type="EMBL" id="QCI79264.1"/>
    </source>
</evidence>
<organism evidence="1 2">
    <name type="scientific">Hankyongella ginsenosidimutans</name>
    <dbReference type="NCBI Taxonomy" id="1763828"/>
    <lineage>
        <taxon>Bacteria</taxon>
        <taxon>Pseudomonadati</taxon>
        <taxon>Pseudomonadota</taxon>
        <taxon>Alphaproteobacteria</taxon>
        <taxon>Sphingomonadales</taxon>
        <taxon>Sphingomonadaceae</taxon>
        <taxon>Hankyongella</taxon>
    </lineage>
</organism>
<keyword evidence="2" id="KW-1185">Reference proteome</keyword>
<evidence type="ECO:0000313" key="2">
    <source>
        <dbReference type="Proteomes" id="UP000298714"/>
    </source>
</evidence>
<protein>
    <submittedName>
        <fullName evidence="1">Uncharacterized protein</fullName>
    </submittedName>
</protein>
<dbReference type="Proteomes" id="UP000298714">
    <property type="component" value="Chromosome"/>
</dbReference>
<sequence length="89" mass="9478">MNPDGSESFEKVFVDGPAVEIIESNATFRGEAAANIDVLFDGVREFRVTLAGWSVIDGELAPAGPDLQEFAGRTTLAEQPLDASLPQLV</sequence>